<evidence type="ECO:0000313" key="3">
    <source>
        <dbReference type="Proteomes" id="UP001225316"/>
    </source>
</evidence>
<sequence>MLTANRTTRSQLALLLRDLGYTPTFHEDAKKLLGALSETPSDLLIDLSCELSEIELERLKAAQPTANLIGFQHYSESNTGNEIKAQGYTALIILPSHAERAKARLKNAFRNSTNESSSSRSWATRAPFGNTRSTGTAKTPRPFGTRPSYGTRPPFGSNRPSSSSKTSRPFANKPKVDIHARYLAAYSPIAKDFVQALKEGCTPGSTLVLTGEEGAEHELAAREFNYQFNQDATPLHTIPSNNICIKELEQMEKNANKAKQPINCYLGRTDDFSEESMEQIKLFQQYLDNLRNPHMQLIIAHEHGSETCFHRGVEASFKAVQAKAVTLTIPPLRARVEDIAPVCHTLLGTLRCAHPFLLVHYISNAAIEHLVEHRSELSYAKLVRLLRNAVALSQRNSIGVEEIKNYGESDVVNQHLLETMADEQFFKDQQSANF</sequence>
<name>A0ABU1AQV5_9BACT</name>
<feature type="compositionally biased region" description="Low complexity" evidence="1">
    <location>
        <begin position="110"/>
        <end position="121"/>
    </location>
</feature>
<evidence type="ECO:0000256" key="1">
    <source>
        <dbReference type="SAM" id="MobiDB-lite"/>
    </source>
</evidence>
<protein>
    <recommendedName>
        <fullName evidence="4">Sigma-54 factor interaction domain-containing protein</fullName>
    </recommendedName>
</protein>
<gene>
    <name evidence="2" type="ORF">QEH52_03310</name>
</gene>
<feature type="region of interest" description="Disordered" evidence="1">
    <location>
        <begin position="109"/>
        <end position="172"/>
    </location>
</feature>
<dbReference type="SUPFAM" id="SSF52540">
    <property type="entry name" value="P-loop containing nucleoside triphosphate hydrolases"/>
    <property type="match status" value="1"/>
</dbReference>
<dbReference type="Proteomes" id="UP001225316">
    <property type="component" value="Unassembled WGS sequence"/>
</dbReference>
<proteinExistence type="predicted"/>
<keyword evidence="3" id="KW-1185">Reference proteome</keyword>
<comment type="caution">
    <text evidence="2">The sequence shown here is derived from an EMBL/GenBank/DDBJ whole genome shotgun (WGS) entry which is preliminary data.</text>
</comment>
<evidence type="ECO:0000313" key="2">
    <source>
        <dbReference type="EMBL" id="MDQ8206521.1"/>
    </source>
</evidence>
<feature type="compositionally biased region" description="Low complexity" evidence="1">
    <location>
        <begin position="157"/>
        <end position="169"/>
    </location>
</feature>
<reference evidence="2 3" key="1">
    <citation type="submission" date="2023-04" db="EMBL/GenBank/DDBJ databases">
        <title>A novel bacteria isolated from coastal sediment.</title>
        <authorList>
            <person name="Liu X.-J."/>
            <person name="Du Z.-J."/>
        </authorList>
    </citation>
    <scope>NUCLEOTIDE SEQUENCE [LARGE SCALE GENOMIC DNA]</scope>
    <source>
        <strain evidence="2 3">SDUM461003</strain>
    </source>
</reference>
<accession>A0ABU1AQV5</accession>
<dbReference type="EMBL" id="JARXHW010000004">
    <property type="protein sequence ID" value="MDQ8206521.1"/>
    <property type="molecule type" value="Genomic_DNA"/>
</dbReference>
<evidence type="ECO:0008006" key="4">
    <source>
        <dbReference type="Google" id="ProtNLM"/>
    </source>
</evidence>
<organism evidence="2 3">
    <name type="scientific">Thalassobacterium maritimum</name>
    <dbReference type="NCBI Taxonomy" id="3041265"/>
    <lineage>
        <taxon>Bacteria</taxon>
        <taxon>Pseudomonadati</taxon>
        <taxon>Verrucomicrobiota</taxon>
        <taxon>Opitutia</taxon>
        <taxon>Puniceicoccales</taxon>
        <taxon>Coraliomargaritaceae</taxon>
        <taxon>Thalassobacterium</taxon>
    </lineage>
</organism>
<dbReference type="InterPro" id="IPR027417">
    <property type="entry name" value="P-loop_NTPase"/>
</dbReference>